<protein>
    <submittedName>
        <fullName evidence="2">CopG family transcriptional regulator</fullName>
    </submittedName>
</protein>
<dbReference type="Proteomes" id="UP000235994">
    <property type="component" value="Unassembled WGS sequence"/>
</dbReference>
<dbReference type="AlphaFoldDB" id="A0A2N8KDN4"/>
<dbReference type="CDD" id="cd22231">
    <property type="entry name" value="RHH_NikR_HicB-like"/>
    <property type="match status" value="1"/>
</dbReference>
<evidence type="ECO:0000259" key="1">
    <source>
        <dbReference type="Pfam" id="PF15919"/>
    </source>
</evidence>
<gene>
    <name evidence="2" type="ORF">C1I89_22265</name>
</gene>
<keyword evidence="3" id="KW-1185">Reference proteome</keyword>
<dbReference type="InterPro" id="IPR031807">
    <property type="entry name" value="HicB-like"/>
</dbReference>
<accession>A0A2N8KDN4</accession>
<dbReference type="SUPFAM" id="SSF143100">
    <property type="entry name" value="TTHA1013/TTHA0281-like"/>
    <property type="match status" value="1"/>
</dbReference>
<sequence length="138" mass="15237">MLYPIHVDKDEGSAYGASFPDFPGCFAAADELQDLPRAAQEAVEAHFFGETEGIPAPSTPEAWANHEDFQGGYWMMVDIDLSKISTKAVRLNISLPENLVHRIDEMAKSRHLSRSAFLAMAAEHEMVSMATERSMAHA</sequence>
<organism evidence="2 3">
    <name type="scientific">Achromobacter pulmonis</name>
    <dbReference type="NCBI Taxonomy" id="1389932"/>
    <lineage>
        <taxon>Bacteria</taxon>
        <taxon>Pseudomonadati</taxon>
        <taxon>Pseudomonadota</taxon>
        <taxon>Betaproteobacteria</taxon>
        <taxon>Burkholderiales</taxon>
        <taxon>Alcaligenaceae</taxon>
        <taxon>Achromobacter</taxon>
    </lineage>
</organism>
<proteinExistence type="predicted"/>
<dbReference type="EMBL" id="POQS01000006">
    <property type="protein sequence ID" value="PND31566.1"/>
    <property type="molecule type" value="Genomic_DNA"/>
</dbReference>
<dbReference type="RefSeq" id="WP_102774660.1">
    <property type="nucleotide sequence ID" value="NZ_POQS01000006.1"/>
</dbReference>
<dbReference type="GO" id="GO:0006355">
    <property type="term" value="P:regulation of DNA-templated transcription"/>
    <property type="evidence" value="ECO:0007669"/>
    <property type="project" value="InterPro"/>
</dbReference>
<dbReference type="Gene3D" id="3.30.160.250">
    <property type="match status" value="1"/>
</dbReference>
<comment type="caution">
    <text evidence="2">The sequence shown here is derived from an EMBL/GenBank/DDBJ whole genome shotgun (WGS) entry which is preliminary data.</text>
</comment>
<evidence type="ECO:0000313" key="3">
    <source>
        <dbReference type="Proteomes" id="UP000235994"/>
    </source>
</evidence>
<dbReference type="InterPro" id="IPR013321">
    <property type="entry name" value="Arc_rbn_hlx_hlx"/>
</dbReference>
<dbReference type="Pfam" id="PF15919">
    <property type="entry name" value="HicB_lk_antitox"/>
    <property type="match status" value="1"/>
</dbReference>
<dbReference type="InterPro" id="IPR035069">
    <property type="entry name" value="TTHA1013/TTHA0281-like"/>
</dbReference>
<feature type="domain" description="HicB-like antitoxin of toxin-antitoxin system" evidence="1">
    <location>
        <begin position="3"/>
        <end position="122"/>
    </location>
</feature>
<dbReference type="Gene3D" id="1.10.1220.10">
    <property type="entry name" value="Met repressor-like"/>
    <property type="match status" value="1"/>
</dbReference>
<reference evidence="2 3" key="1">
    <citation type="submission" date="2018-01" db="EMBL/GenBank/DDBJ databases">
        <title>The draft genome of an aniline degradation strain ANB-1.</title>
        <authorList>
            <person name="Zhang L."/>
            <person name="Jiang J."/>
        </authorList>
    </citation>
    <scope>NUCLEOTIDE SEQUENCE [LARGE SCALE GENOMIC DNA]</scope>
    <source>
        <strain evidence="2 3">ANB-1</strain>
    </source>
</reference>
<name>A0A2N8KDN4_9BURK</name>
<dbReference type="SUPFAM" id="SSF47598">
    <property type="entry name" value="Ribbon-helix-helix"/>
    <property type="match status" value="1"/>
</dbReference>
<evidence type="ECO:0000313" key="2">
    <source>
        <dbReference type="EMBL" id="PND31566.1"/>
    </source>
</evidence>
<dbReference type="InterPro" id="IPR010985">
    <property type="entry name" value="Ribbon_hlx_hlx"/>
</dbReference>